<comment type="caution">
    <text evidence="2">The sequence shown here is derived from an EMBL/GenBank/DDBJ whole genome shotgun (WGS) entry which is preliminary data.</text>
</comment>
<dbReference type="AlphaFoldDB" id="W9GSD9"/>
<organism evidence="2 3">
    <name type="scientific">Intrasporangium chromatireducens Q5-1</name>
    <dbReference type="NCBI Taxonomy" id="584657"/>
    <lineage>
        <taxon>Bacteria</taxon>
        <taxon>Bacillati</taxon>
        <taxon>Actinomycetota</taxon>
        <taxon>Actinomycetes</taxon>
        <taxon>Micrococcales</taxon>
        <taxon>Intrasporangiaceae</taxon>
        <taxon>Intrasporangium</taxon>
    </lineage>
</organism>
<proteinExistence type="predicted"/>
<gene>
    <name evidence="2" type="ORF">N864_23540</name>
</gene>
<dbReference type="Proteomes" id="UP000019494">
    <property type="component" value="Unassembled WGS sequence"/>
</dbReference>
<evidence type="ECO:0000313" key="3">
    <source>
        <dbReference type="Proteomes" id="UP000019494"/>
    </source>
</evidence>
<dbReference type="Pfam" id="PF22743">
    <property type="entry name" value="PspAA"/>
    <property type="match status" value="1"/>
</dbReference>
<sequence>MIIRILGEGQLNVPDQHEAELNRLDDAVTAAVTAAQEMAYQQSLAQLLARVRAIGTPLPDDELTASDAILPAEDTSLAEVRALLGEQGLIPG</sequence>
<dbReference type="RefSeq" id="WP_034712505.1">
    <property type="nucleotide sequence ID" value="NZ_AWQS01000005.1"/>
</dbReference>
<feature type="domain" description="PspA-associated" evidence="1">
    <location>
        <begin position="1"/>
        <end position="92"/>
    </location>
</feature>
<reference evidence="3" key="1">
    <citation type="submission" date="2013-08" db="EMBL/GenBank/DDBJ databases">
        <title>Intrasporangium oryzae NRRL B-24470.</title>
        <authorList>
            <person name="Liu H."/>
            <person name="Wang G."/>
        </authorList>
    </citation>
    <scope>NUCLEOTIDE SEQUENCE [LARGE SCALE GENOMIC DNA]</scope>
    <source>
        <strain evidence="3">Q5-1</strain>
    </source>
</reference>
<dbReference type="EMBL" id="AWQS01000005">
    <property type="protein sequence ID" value="EWT07743.1"/>
    <property type="molecule type" value="Genomic_DNA"/>
</dbReference>
<keyword evidence="3" id="KW-1185">Reference proteome</keyword>
<accession>W9GSD9</accession>
<protein>
    <recommendedName>
        <fullName evidence="1">PspA-associated domain-containing protein</fullName>
    </recommendedName>
</protein>
<dbReference type="PATRIC" id="fig|584657.3.peg.270"/>
<dbReference type="InterPro" id="IPR054437">
    <property type="entry name" value="PspA-assoc_dom"/>
</dbReference>
<name>W9GSD9_9MICO</name>
<evidence type="ECO:0000259" key="1">
    <source>
        <dbReference type="Pfam" id="PF22743"/>
    </source>
</evidence>
<evidence type="ECO:0000313" key="2">
    <source>
        <dbReference type="EMBL" id="EWT07743.1"/>
    </source>
</evidence>
<dbReference type="OrthoDB" id="5244559at2"/>